<dbReference type="EMBL" id="LAZR01044547">
    <property type="protein sequence ID" value="KKL04380.1"/>
    <property type="molecule type" value="Genomic_DNA"/>
</dbReference>
<organism evidence="1">
    <name type="scientific">marine sediment metagenome</name>
    <dbReference type="NCBI Taxonomy" id="412755"/>
    <lineage>
        <taxon>unclassified sequences</taxon>
        <taxon>metagenomes</taxon>
        <taxon>ecological metagenomes</taxon>
    </lineage>
</organism>
<protein>
    <submittedName>
        <fullName evidence="1">Uncharacterized protein</fullName>
    </submittedName>
</protein>
<dbReference type="Gene3D" id="3.30.1360.170">
    <property type="match status" value="1"/>
</dbReference>
<reference evidence="1" key="1">
    <citation type="journal article" date="2015" name="Nature">
        <title>Complex archaea that bridge the gap between prokaryotes and eukaryotes.</title>
        <authorList>
            <person name="Spang A."/>
            <person name="Saw J.H."/>
            <person name="Jorgensen S.L."/>
            <person name="Zaremba-Niedzwiedzka K."/>
            <person name="Martijn J."/>
            <person name="Lind A.E."/>
            <person name="van Eijk R."/>
            <person name="Schleper C."/>
            <person name="Guy L."/>
            <person name="Ettema T.J."/>
        </authorList>
    </citation>
    <scope>NUCLEOTIDE SEQUENCE</scope>
</reference>
<dbReference type="AlphaFoldDB" id="A0A0F9A4J2"/>
<dbReference type="GO" id="GO:0006231">
    <property type="term" value="P:dTMP biosynthetic process"/>
    <property type="evidence" value="ECO:0007669"/>
    <property type="project" value="InterPro"/>
</dbReference>
<dbReference type="GO" id="GO:0050660">
    <property type="term" value="F:flavin adenine dinucleotide binding"/>
    <property type="evidence" value="ECO:0007669"/>
    <property type="project" value="InterPro"/>
</dbReference>
<proteinExistence type="predicted"/>
<dbReference type="GO" id="GO:0004799">
    <property type="term" value="F:thymidylate synthase activity"/>
    <property type="evidence" value="ECO:0007669"/>
    <property type="project" value="TreeGrafter"/>
</dbReference>
<dbReference type="SUPFAM" id="SSF69796">
    <property type="entry name" value="Thymidylate synthase-complementing protein Thy1"/>
    <property type="match status" value="1"/>
</dbReference>
<name>A0A0F9A4J2_9ZZZZ</name>
<dbReference type="InterPro" id="IPR036098">
    <property type="entry name" value="Thymidylate_synthase_ThyX_sf"/>
</dbReference>
<evidence type="ECO:0000313" key="1">
    <source>
        <dbReference type="EMBL" id="KKL04380.1"/>
    </source>
</evidence>
<comment type="caution">
    <text evidence="1">The sequence shown here is derived from an EMBL/GenBank/DDBJ whole genome shotgun (WGS) entry which is preliminary data.</text>
</comment>
<dbReference type="PANTHER" id="PTHR34934">
    <property type="entry name" value="FLAVIN-DEPENDENT THYMIDYLATE SYNTHASE"/>
    <property type="match status" value="1"/>
</dbReference>
<dbReference type="PROSITE" id="PS51331">
    <property type="entry name" value="THYX"/>
    <property type="match status" value="1"/>
</dbReference>
<dbReference type="PANTHER" id="PTHR34934:SF1">
    <property type="entry name" value="FLAVIN-DEPENDENT THYMIDYLATE SYNTHASE"/>
    <property type="match status" value="1"/>
</dbReference>
<dbReference type="GO" id="GO:0050797">
    <property type="term" value="F:thymidylate synthase (FAD) activity"/>
    <property type="evidence" value="ECO:0007669"/>
    <property type="project" value="InterPro"/>
</dbReference>
<dbReference type="GO" id="GO:0070402">
    <property type="term" value="F:NADPH binding"/>
    <property type="evidence" value="ECO:0007669"/>
    <property type="project" value="TreeGrafter"/>
</dbReference>
<sequence length="283" mass="32768">MYGAKIIKDSINPVGDRLTTFELTYPRFVHAELMTHRMFSRNSASSRAIPTKKLMARVEENPVMPKWWGKNQKGMQAREELEGDELENAKNIWLAAKGWALNCAQMLLEAGVHKQIANRIIEPWMFITVIVSATEYDNWFHLRDDPGAQPEIAWVAREMRKLYKENKPNKLDIGEWHTPYVETTLGSGRDHLFVSPEEAKGDPLFMAKIATARCARVSYLTHDGTRDLFEDIRLHDKLSGNGHWSPFEHAAEADGESNRYGNFIGWRQYRKMFKNEHRGRRLP</sequence>
<dbReference type="InterPro" id="IPR003669">
    <property type="entry name" value="Thymidylate_synthase_ThyX"/>
</dbReference>
<dbReference type="Pfam" id="PF02511">
    <property type="entry name" value="Thy1"/>
    <property type="match status" value="1"/>
</dbReference>
<gene>
    <name evidence="1" type="ORF">LCGC14_2616640</name>
</gene>
<accession>A0A0F9A4J2</accession>